<protein>
    <submittedName>
        <fullName evidence="2">Transposase</fullName>
    </submittedName>
</protein>
<gene>
    <name evidence="2" type="ORF">GCM10011369_18950</name>
</gene>
<comment type="caution">
    <text evidence="2">The sequence shown here is derived from an EMBL/GenBank/DDBJ whole genome shotgun (WGS) entry which is preliminary data.</text>
</comment>
<dbReference type="Proteomes" id="UP000619743">
    <property type="component" value="Unassembled WGS sequence"/>
</dbReference>
<feature type="domain" description="AAA+ ATPase" evidence="1">
    <location>
        <begin position="37"/>
        <end position="185"/>
    </location>
</feature>
<dbReference type="PANTHER" id="PTHR35894">
    <property type="entry name" value="GENERAL SECRETION PATHWAY PROTEIN A-RELATED"/>
    <property type="match status" value="1"/>
</dbReference>
<proteinExistence type="predicted"/>
<name>A0A8J2XPJ3_9GAMM</name>
<dbReference type="Gene3D" id="3.40.50.300">
    <property type="entry name" value="P-loop containing nucleotide triphosphate hydrolases"/>
    <property type="match status" value="1"/>
</dbReference>
<evidence type="ECO:0000259" key="1">
    <source>
        <dbReference type="SMART" id="SM00382"/>
    </source>
</evidence>
<reference evidence="3" key="1">
    <citation type="journal article" date="2019" name="Int. J. Syst. Evol. Microbiol.">
        <title>The Global Catalogue of Microorganisms (GCM) 10K type strain sequencing project: providing services to taxonomists for standard genome sequencing and annotation.</title>
        <authorList>
            <consortium name="The Broad Institute Genomics Platform"/>
            <consortium name="The Broad Institute Genome Sequencing Center for Infectious Disease"/>
            <person name="Wu L."/>
            <person name="Ma J."/>
        </authorList>
    </citation>
    <scope>NUCLEOTIDE SEQUENCE [LARGE SCALE GENOMIC DNA]</scope>
    <source>
        <strain evidence="3">CGMCC 1.10130</strain>
    </source>
</reference>
<dbReference type="SUPFAM" id="SSF52540">
    <property type="entry name" value="P-loop containing nucleoside triphosphate hydrolases"/>
    <property type="match status" value="1"/>
</dbReference>
<dbReference type="AlphaFoldDB" id="A0A8J2XPJ3"/>
<dbReference type="InterPro" id="IPR052026">
    <property type="entry name" value="ExeA_AAA_ATPase_DNA-bind"/>
</dbReference>
<dbReference type="InterPro" id="IPR049945">
    <property type="entry name" value="AAA_22"/>
</dbReference>
<keyword evidence="3" id="KW-1185">Reference proteome</keyword>
<dbReference type="SMART" id="SM00382">
    <property type="entry name" value="AAA"/>
    <property type="match status" value="1"/>
</dbReference>
<dbReference type="EMBL" id="BMDX01000008">
    <property type="protein sequence ID" value="GGA77292.1"/>
    <property type="molecule type" value="Genomic_DNA"/>
</dbReference>
<dbReference type="RefSeq" id="WP_087505617.1">
    <property type="nucleotide sequence ID" value="NZ_BMDX01000008.1"/>
</dbReference>
<evidence type="ECO:0000313" key="2">
    <source>
        <dbReference type="EMBL" id="GGA77292.1"/>
    </source>
</evidence>
<dbReference type="GO" id="GO:0016887">
    <property type="term" value="F:ATP hydrolysis activity"/>
    <property type="evidence" value="ECO:0007669"/>
    <property type="project" value="InterPro"/>
</dbReference>
<dbReference type="InterPro" id="IPR003593">
    <property type="entry name" value="AAA+_ATPase"/>
</dbReference>
<dbReference type="PANTHER" id="PTHR35894:SF1">
    <property type="entry name" value="PHOSPHORIBULOKINASE _ URIDINE KINASE FAMILY"/>
    <property type="match status" value="1"/>
</dbReference>
<accession>A0A8J2XPJ3</accession>
<organism evidence="2 3">
    <name type="scientific">Neiella marina</name>
    <dbReference type="NCBI Taxonomy" id="508461"/>
    <lineage>
        <taxon>Bacteria</taxon>
        <taxon>Pseudomonadati</taxon>
        <taxon>Pseudomonadota</taxon>
        <taxon>Gammaproteobacteria</taxon>
        <taxon>Alteromonadales</taxon>
        <taxon>Echinimonadaceae</taxon>
        <taxon>Neiella</taxon>
    </lineage>
</organism>
<dbReference type="InterPro" id="IPR027417">
    <property type="entry name" value="P-loop_NTPase"/>
</dbReference>
<evidence type="ECO:0000313" key="3">
    <source>
        <dbReference type="Proteomes" id="UP000619743"/>
    </source>
</evidence>
<dbReference type="OrthoDB" id="6058098at2"/>
<dbReference type="Pfam" id="PF13401">
    <property type="entry name" value="AAA_22"/>
    <property type="match status" value="1"/>
</dbReference>
<sequence length="324" mass="37220">MPRKPSTIEFLKRVYKHPQYQAVHRVLEDVRKTSGYKAKIVVITARSGAGKSTACRRYTEKENEKAEKKSPEGVIHHPILYVSLDEQSTPLSITKELLRELGVKRPKGLHDDLRDDLRKKLKLYNIELIIIDEAHHVLPEHTSRKVQLFADYLKVLLDKSAVGIALVGMPKTLRIYDVQQHKNQTDEDREEKQLINRSRQGYQMSPYDLEQKSKASKTSYWVRILAEFENNLPVRALPFTDESNAMRLWLACSGYLGGLANLLEESLELLSEDEPLTLKALEQGFVKMHRNRAALPPNPFSSELKDQDLWAWYESRTSATKDAG</sequence>